<reference evidence="1" key="2">
    <citation type="journal article" date="2022" name="Microbiol. Resour. Announc.">
        <title>Metagenome Sequencing to Explore Phylogenomics of Terrestrial Cyanobacteria.</title>
        <authorList>
            <person name="Ward R.D."/>
            <person name="Stajich J.E."/>
            <person name="Johansen J.R."/>
            <person name="Huntemann M."/>
            <person name="Clum A."/>
            <person name="Foster B."/>
            <person name="Foster B."/>
            <person name="Roux S."/>
            <person name="Palaniappan K."/>
            <person name="Varghese N."/>
            <person name="Mukherjee S."/>
            <person name="Reddy T.B.K."/>
            <person name="Daum C."/>
            <person name="Copeland A."/>
            <person name="Chen I.A."/>
            <person name="Ivanova N.N."/>
            <person name="Kyrpides N.C."/>
            <person name="Shapiro N."/>
            <person name="Eloe-Fadrosh E.A."/>
            <person name="Pietrasiak N."/>
        </authorList>
    </citation>
    <scope>NUCLEOTIDE SEQUENCE</scope>
    <source>
        <strain evidence="1">JT2-VF2</strain>
    </source>
</reference>
<comment type="caution">
    <text evidence="1">The sequence shown here is derived from an EMBL/GenBank/DDBJ whole genome shotgun (WGS) entry which is preliminary data.</text>
</comment>
<dbReference type="Gene3D" id="3.40.430.10">
    <property type="entry name" value="Dihydrofolate Reductase, subunit A"/>
    <property type="match status" value="1"/>
</dbReference>
<dbReference type="SUPFAM" id="SSF53597">
    <property type="entry name" value="Dihydrofolate reductase-like"/>
    <property type="match status" value="1"/>
</dbReference>
<dbReference type="Proteomes" id="UP000715781">
    <property type="component" value="Unassembled WGS sequence"/>
</dbReference>
<evidence type="ECO:0000313" key="1">
    <source>
        <dbReference type="EMBL" id="MBW4564565.1"/>
    </source>
</evidence>
<reference evidence="1" key="1">
    <citation type="submission" date="2021-05" db="EMBL/GenBank/DDBJ databases">
        <authorList>
            <person name="Pietrasiak N."/>
            <person name="Ward R."/>
            <person name="Stajich J.E."/>
            <person name="Kurbessoian T."/>
        </authorList>
    </citation>
    <scope>NUCLEOTIDE SEQUENCE</scope>
    <source>
        <strain evidence="1">JT2-VF2</strain>
    </source>
</reference>
<evidence type="ECO:0000313" key="2">
    <source>
        <dbReference type="Proteomes" id="UP000715781"/>
    </source>
</evidence>
<gene>
    <name evidence="1" type="ORF">KME32_26235</name>
</gene>
<dbReference type="AlphaFoldDB" id="A0A951Q2I3"/>
<proteinExistence type="predicted"/>
<name>A0A951Q2I3_9NOST</name>
<accession>A0A951Q2I3</accession>
<sequence length="58" mass="6399">MTEIIYQVAVRIDGYIAAADGSVDWLSAFQTEDNDYGYAQFYASIDALLMGSRKLIGT</sequence>
<protein>
    <submittedName>
        <fullName evidence="1">Dihydrofolate reductase family protein</fullName>
    </submittedName>
</protein>
<organism evidence="1 2">
    <name type="scientific">Mojavia pulchra JT2-VF2</name>
    <dbReference type="NCBI Taxonomy" id="287848"/>
    <lineage>
        <taxon>Bacteria</taxon>
        <taxon>Bacillati</taxon>
        <taxon>Cyanobacteriota</taxon>
        <taxon>Cyanophyceae</taxon>
        <taxon>Nostocales</taxon>
        <taxon>Nostocaceae</taxon>
    </lineage>
</organism>
<dbReference type="EMBL" id="JAHHHN010000023">
    <property type="protein sequence ID" value="MBW4564565.1"/>
    <property type="molecule type" value="Genomic_DNA"/>
</dbReference>
<dbReference type="InterPro" id="IPR024072">
    <property type="entry name" value="DHFR-like_dom_sf"/>
</dbReference>